<keyword evidence="2" id="KW-0645">Protease</keyword>
<organism evidence="7 8">
    <name type="scientific">Patella caerulea</name>
    <name type="common">Rayed Mediterranean limpet</name>
    <dbReference type="NCBI Taxonomy" id="87958"/>
    <lineage>
        <taxon>Eukaryota</taxon>
        <taxon>Metazoa</taxon>
        <taxon>Spiralia</taxon>
        <taxon>Lophotrochozoa</taxon>
        <taxon>Mollusca</taxon>
        <taxon>Gastropoda</taxon>
        <taxon>Patellogastropoda</taxon>
        <taxon>Patelloidea</taxon>
        <taxon>Patellidae</taxon>
        <taxon>Patella</taxon>
    </lineage>
</organism>
<evidence type="ECO:0000313" key="7">
    <source>
        <dbReference type="EMBL" id="KAK6196039.1"/>
    </source>
</evidence>
<evidence type="ECO:0000256" key="3">
    <source>
        <dbReference type="ARBA" id="ARBA00022729"/>
    </source>
</evidence>
<dbReference type="FunFam" id="1.20.120.980:FF:000003">
    <property type="entry name" value="Serine protease 16"/>
    <property type="match status" value="1"/>
</dbReference>
<sequence length="500" mass="55454">MLLTKIDTVVFVTVLLVAQCTATIPHFLNGRPKNGMLGKPKARDTTAPLPKDQWFEQKVDNFNDANTKTWQQRYFVNDQFYEEGGPVFIMLGGEGPLAPIWMVEGAWVNYAQALNAMMFSIEHRFYGKSHPTMDMSTENLQFLSSEQALADTGNFIQYAKQRYGLHDNKWISFGGSYSGSLSAWLRLKYPHLIYGAVATSAPLLALIDFKTYLGVTEASLGTTGPVCNTEISKATAAVESLITTDSGRMQLKTMFKLCEDINPANIYDVANFYSLLAGNFEGVVQYNRDNRDFEGGVGGNITIDTLCGVMNDTSRGSAIERYAMINSMILSTYGENCLDISYKSMIDDLRKTDWNSSAAAGGRQWLYQTCTEFGFFQTSDLEDQPFGHGFPLNFSVQQCMDIYGSQFNADLINKGINRTNTNYGAQDIKASRIIFPNGSIDQWHALGKLLDLPDGSVAIFINGTAHCANMYPPSPDDPEGLVQARQLIKSLITIWTLPLA</sequence>
<dbReference type="GO" id="GO:0070008">
    <property type="term" value="F:serine-type exopeptidase activity"/>
    <property type="evidence" value="ECO:0007669"/>
    <property type="project" value="InterPro"/>
</dbReference>
<evidence type="ECO:0000313" key="8">
    <source>
        <dbReference type="Proteomes" id="UP001347796"/>
    </source>
</evidence>
<evidence type="ECO:0000256" key="4">
    <source>
        <dbReference type="ARBA" id="ARBA00022801"/>
    </source>
</evidence>
<protein>
    <recommendedName>
        <fullName evidence="9">Serine protease</fullName>
    </recommendedName>
</protein>
<evidence type="ECO:0008006" key="9">
    <source>
        <dbReference type="Google" id="ProtNLM"/>
    </source>
</evidence>
<gene>
    <name evidence="7" type="ORF">SNE40_001342</name>
</gene>
<name>A0AAN8KED6_PATCE</name>
<keyword evidence="8" id="KW-1185">Reference proteome</keyword>
<evidence type="ECO:0000256" key="1">
    <source>
        <dbReference type="ARBA" id="ARBA00011079"/>
    </source>
</evidence>
<comment type="caution">
    <text evidence="7">The sequence shown here is derived from an EMBL/GenBank/DDBJ whole genome shotgun (WGS) entry which is preliminary data.</text>
</comment>
<dbReference type="EMBL" id="JAZGQO010000001">
    <property type="protein sequence ID" value="KAK6196039.1"/>
    <property type="molecule type" value="Genomic_DNA"/>
</dbReference>
<dbReference type="InterPro" id="IPR029058">
    <property type="entry name" value="AB_hydrolase_fold"/>
</dbReference>
<dbReference type="GO" id="GO:0008239">
    <property type="term" value="F:dipeptidyl-peptidase activity"/>
    <property type="evidence" value="ECO:0007669"/>
    <property type="project" value="TreeGrafter"/>
</dbReference>
<keyword evidence="5" id="KW-0325">Glycoprotein</keyword>
<accession>A0AAN8KED6</accession>
<feature type="signal peptide" evidence="6">
    <location>
        <begin position="1"/>
        <end position="22"/>
    </location>
</feature>
<keyword evidence="3 6" id="KW-0732">Signal</keyword>
<dbReference type="InterPro" id="IPR008758">
    <property type="entry name" value="Peptidase_S28"/>
</dbReference>
<dbReference type="Pfam" id="PF05577">
    <property type="entry name" value="Peptidase_S28"/>
    <property type="match status" value="1"/>
</dbReference>
<reference evidence="7 8" key="1">
    <citation type="submission" date="2024-01" db="EMBL/GenBank/DDBJ databases">
        <title>The genome of the rayed Mediterranean limpet Patella caerulea (Linnaeus, 1758).</title>
        <authorList>
            <person name="Anh-Thu Weber A."/>
            <person name="Halstead-Nussloch G."/>
        </authorList>
    </citation>
    <scope>NUCLEOTIDE SEQUENCE [LARGE SCALE GENOMIC DNA]</scope>
    <source>
        <strain evidence="7">AATW-2023a</strain>
        <tissue evidence="7">Whole specimen</tissue>
    </source>
</reference>
<dbReference type="Gene3D" id="3.40.50.1820">
    <property type="entry name" value="alpha/beta hydrolase"/>
    <property type="match status" value="1"/>
</dbReference>
<dbReference type="GO" id="GO:0006508">
    <property type="term" value="P:proteolysis"/>
    <property type="evidence" value="ECO:0007669"/>
    <property type="project" value="UniProtKB-KW"/>
</dbReference>
<feature type="chain" id="PRO_5042826754" description="Serine protease" evidence="6">
    <location>
        <begin position="23"/>
        <end position="500"/>
    </location>
</feature>
<evidence type="ECO:0000256" key="6">
    <source>
        <dbReference type="SAM" id="SignalP"/>
    </source>
</evidence>
<dbReference type="SUPFAM" id="SSF53474">
    <property type="entry name" value="alpha/beta-Hydrolases"/>
    <property type="match status" value="1"/>
</dbReference>
<dbReference type="PANTHER" id="PTHR11010:SF117">
    <property type="entry name" value="SERINE PROTEASE 16"/>
    <property type="match status" value="1"/>
</dbReference>
<proteinExistence type="inferred from homology"/>
<evidence type="ECO:0000256" key="2">
    <source>
        <dbReference type="ARBA" id="ARBA00022670"/>
    </source>
</evidence>
<evidence type="ECO:0000256" key="5">
    <source>
        <dbReference type="ARBA" id="ARBA00023180"/>
    </source>
</evidence>
<keyword evidence="4" id="KW-0378">Hydrolase</keyword>
<dbReference type="AlphaFoldDB" id="A0AAN8KED6"/>
<dbReference type="PANTHER" id="PTHR11010">
    <property type="entry name" value="PROTEASE S28 PRO-X CARBOXYPEPTIDASE-RELATED"/>
    <property type="match status" value="1"/>
</dbReference>
<dbReference type="Gene3D" id="1.20.120.980">
    <property type="entry name" value="Serine carboxypeptidase S28, SKS domain"/>
    <property type="match status" value="1"/>
</dbReference>
<dbReference type="InterPro" id="IPR042269">
    <property type="entry name" value="Ser_carbopepase_S28_SKS"/>
</dbReference>
<dbReference type="Proteomes" id="UP001347796">
    <property type="component" value="Unassembled WGS sequence"/>
</dbReference>
<comment type="similarity">
    <text evidence="1">Belongs to the peptidase S28 family.</text>
</comment>